<name>A0A445KZ79_GLYSO</name>
<evidence type="ECO:0000313" key="1">
    <source>
        <dbReference type="EMBL" id="RZC16123.1"/>
    </source>
</evidence>
<reference evidence="1 2" key="1">
    <citation type="submission" date="2018-09" db="EMBL/GenBank/DDBJ databases">
        <title>A high-quality reference genome of wild soybean provides a powerful tool to mine soybean genomes.</title>
        <authorList>
            <person name="Xie M."/>
            <person name="Chung C.Y.L."/>
            <person name="Li M.-W."/>
            <person name="Wong F.-L."/>
            <person name="Chan T.-F."/>
            <person name="Lam H.-M."/>
        </authorList>
    </citation>
    <scope>NUCLEOTIDE SEQUENCE [LARGE SCALE GENOMIC DNA]</scope>
    <source>
        <strain evidence="2">cv. W05</strain>
        <tissue evidence="1">Hypocotyl of etiolated seedlings</tissue>
    </source>
</reference>
<organism evidence="1 2">
    <name type="scientific">Glycine soja</name>
    <name type="common">Wild soybean</name>
    <dbReference type="NCBI Taxonomy" id="3848"/>
    <lineage>
        <taxon>Eukaryota</taxon>
        <taxon>Viridiplantae</taxon>
        <taxon>Streptophyta</taxon>
        <taxon>Embryophyta</taxon>
        <taxon>Tracheophyta</taxon>
        <taxon>Spermatophyta</taxon>
        <taxon>Magnoliopsida</taxon>
        <taxon>eudicotyledons</taxon>
        <taxon>Gunneridae</taxon>
        <taxon>Pentapetalae</taxon>
        <taxon>rosids</taxon>
        <taxon>fabids</taxon>
        <taxon>Fabales</taxon>
        <taxon>Fabaceae</taxon>
        <taxon>Papilionoideae</taxon>
        <taxon>50 kb inversion clade</taxon>
        <taxon>NPAAA clade</taxon>
        <taxon>indigoferoid/millettioid clade</taxon>
        <taxon>Phaseoleae</taxon>
        <taxon>Glycine</taxon>
        <taxon>Glycine subgen. Soja</taxon>
    </lineage>
</organism>
<accession>A0A445KZ79</accession>
<dbReference type="AlphaFoldDB" id="A0A445KZ79"/>
<gene>
    <name evidence="1" type="ORF">D0Y65_009414</name>
</gene>
<dbReference type="EMBL" id="QZWG01000004">
    <property type="protein sequence ID" value="RZC16123.1"/>
    <property type="molecule type" value="Genomic_DNA"/>
</dbReference>
<sequence length="102" mass="11208">MLSVGVRGLTISNSLYGSKLLINYEVPNFAIYRERLSSVCLGEPSNVSQSLSIGQYSQDSDFSELDRFLYKSKVLSISNIRDAAGGTNFNTIGNSSKLIMKM</sequence>
<comment type="caution">
    <text evidence="1">The sequence shown here is derived from an EMBL/GenBank/DDBJ whole genome shotgun (WGS) entry which is preliminary data.</text>
</comment>
<dbReference type="Proteomes" id="UP000289340">
    <property type="component" value="Chromosome 4"/>
</dbReference>
<keyword evidence="2" id="KW-1185">Reference proteome</keyword>
<proteinExistence type="predicted"/>
<evidence type="ECO:0000313" key="2">
    <source>
        <dbReference type="Proteomes" id="UP000289340"/>
    </source>
</evidence>
<protein>
    <submittedName>
        <fullName evidence="1">Uncharacterized protein</fullName>
    </submittedName>
</protein>